<gene>
    <name evidence="3" type="ORF">OIU84_028177</name>
</gene>
<feature type="chain" id="PRO_5042268205" evidence="2">
    <location>
        <begin position="23"/>
        <end position="97"/>
    </location>
</feature>
<accession>A0AAD6P897</accession>
<dbReference type="EMBL" id="JAPFFJ010000008">
    <property type="protein sequence ID" value="KAJ6420762.1"/>
    <property type="molecule type" value="Genomic_DNA"/>
</dbReference>
<protein>
    <submittedName>
        <fullName evidence="3">Uncharacterized protein</fullName>
    </submittedName>
</protein>
<feature type="signal peptide" evidence="2">
    <location>
        <begin position="1"/>
        <end position="22"/>
    </location>
</feature>
<evidence type="ECO:0000313" key="3">
    <source>
        <dbReference type="EMBL" id="KAJ6420762.1"/>
    </source>
</evidence>
<evidence type="ECO:0000256" key="2">
    <source>
        <dbReference type="SAM" id="SignalP"/>
    </source>
</evidence>
<evidence type="ECO:0000256" key="1">
    <source>
        <dbReference type="SAM" id="MobiDB-lite"/>
    </source>
</evidence>
<keyword evidence="2" id="KW-0732">Signal</keyword>
<evidence type="ECO:0000313" key="4">
    <source>
        <dbReference type="Proteomes" id="UP001162972"/>
    </source>
</evidence>
<sequence length="97" mass="10354">MAGIKSAVFLMLITFLVSSAIAQSPASSPATSPSKSPSKASAPAPATVRATGIGAFSFENSTAHRRCTIPRHDHLSSFSSSTDQLFPSWWCPNFYYL</sequence>
<comment type="caution">
    <text evidence="3">The sequence shown here is derived from an EMBL/GenBank/DDBJ whole genome shotgun (WGS) entry which is preliminary data.</text>
</comment>
<organism evidence="3 4">
    <name type="scientific">Salix udensis</name>
    <dbReference type="NCBI Taxonomy" id="889485"/>
    <lineage>
        <taxon>Eukaryota</taxon>
        <taxon>Viridiplantae</taxon>
        <taxon>Streptophyta</taxon>
        <taxon>Embryophyta</taxon>
        <taxon>Tracheophyta</taxon>
        <taxon>Spermatophyta</taxon>
        <taxon>Magnoliopsida</taxon>
        <taxon>eudicotyledons</taxon>
        <taxon>Gunneridae</taxon>
        <taxon>Pentapetalae</taxon>
        <taxon>rosids</taxon>
        <taxon>fabids</taxon>
        <taxon>Malpighiales</taxon>
        <taxon>Salicaceae</taxon>
        <taxon>Saliceae</taxon>
        <taxon>Salix</taxon>
    </lineage>
</organism>
<proteinExistence type="predicted"/>
<name>A0AAD6P897_9ROSI</name>
<reference evidence="3 4" key="1">
    <citation type="journal article" date="2023" name="Int. J. Mol. Sci.">
        <title>De Novo Assembly and Annotation of 11 Diverse Shrub Willow (Salix) Genomes Reveals Novel Gene Organization in Sex-Linked Regions.</title>
        <authorList>
            <person name="Hyden B."/>
            <person name="Feng K."/>
            <person name="Yates T.B."/>
            <person name="Jawdy S."/>
            <person name="Cereghino C."/>
            <person name="Smart L.B."/>
            <person name="Muchero W."/>
        </authorList>
    </citation>
    <scope>NUCLEOTIDE SEQUENCE [LARGE SCALE GENOMIC DNA]</scope>
    <source>
        <tissue evidence="3">Shoot tip</tissue>
    </source>
</reference>
<dbReference type="Proteomes" id="UP001162972">
    <property type="component" value="Chromosome 17"/>
</dbReference>
<dbReference type="AlphaFoldDB" id="A0AAD6P897"/>
<feature type="region of interest" description="Disordered" evidence="1">
    <location>
        <begin position="24"/>
        <end position="46"/>
    </location>
</feature>
<keyword evidence="4" id="KW-1185">Reference proteome</keyword>